<organism evidence="1 2">
    <name type="scientific">Saccharolobus caldissimus</name>
    <dbReference type="NCBI Taxonomy" id="1702097"/>
    <lineage>
        <taxon>Archaea</taxon>
        <taxon>Thermoproteota</taxon>
        <taxon>Thermoprotei</taxon>
        <taxon>Sulfolobales</taxon>
        <taxon>Sulfolobaceae</taxon>
        <taxon>Saccharolobus</taxon>
    </lineage>
</organism>
<dbReference type="Gene3D" id="3.40.1280.10">
    <property type="match status" value="1"/>
</dbReference>
<sequence>MYPFPRYKPLNVALFLSTFDIENSLLEITLKLSFILRVVSTFRVSKIYWIEDSSKSKKLKNIVNDLTKYMLLPPYLKKYISINPHLRKVGMASPLNIPLHAVSRSGIEGEIRLGYKGDFGIINAKKLNTNYNSILILDSLNLDYIPYRNLYYNGVKMDFVKLEKILKLDNLIIASRSGKNPVKNVQEIINLYKKSGITLLIGPPKGNLLYKLGEKYLTKSYNFAINQGVSDIRVEEALAYSLSILNILLS</sequence>
<dbReference type="Pfam" id="PF02598">
    <property type="entry name" value="Methyltrn_RNA_3"/>
    <property type="match status" value="1"/>
</dbReference>
<dbReference type="InterPro" id="IPR003750">
    <property type="entry name" value="Put_MeTrfase-C9orf114-like"/>
</dbReference>
<dbReference type="InterPro" id="IPR029028">
    <property type="entry name" value="Alpha/beta_knot_MTases"/>
</dbReference>
<evidence type="ECO:0000313" key="2">
    <source>
        <dbReference type="Proteomes" id="UP001319921"/>
    </source>
</evidence>
<dbReference type="EMBL" id="AP025226">
    <property type="protein sequence ID" value="BDB97659.1"/>
    <property type="molecule type" value="Genomic_DNA"/>
</dbReference>
<keyword evidence="2" id="KW-1185">Reference proteome</keyword>
<dbReference type="AlphaFoldDB" id="A0AAQ4CPC8"/>
<dbReference type="InterPro" id="IPR012340">
    <property type="entry name" value="NA-bd_OB-fold"/>
</dbReference>
<name>A0AAQ4CPC8_9CREN</name>
<protein>
    <submittedName>
        <fullName evidence="1">Uncharacterized protein</fullName>
    </submittedName>
</protein>
<evidence type="ECO:0000313" key="1">
    <source>
        <dbReference type="EMBL" id="BDB97659.1"/>
    </source>
</evidence>
<proteinExistence type="predicted"/>
<dbReference type="CDD" id="cd18086">
    <property type="entry name" value="HsC9orf114-like"/>
    <property type="match status" value="1"/>
</dbReference>
<reference evidence="1 2" key="1">
    <citation type="journal article" date="2022" name="Microbiol. Resour. Announc.">
        <title>Complete Genome Sequence of the Hyperthermophilic and Acidophilic Archaeon Saccharolobus caldissimus Strain HS-3T.</title>
        <authorList>
            <person name="Sakai H.D."/>
            <person name="Kurosawa N."/>
        </authorList>
    </citation>
    <scope>NUCLEOTIDE SEQUENCE [LARGE SCALE GENOMIC DNA]</scope>
    <source>
        <strain evidence="1 2">JCM32116</strain>
    </source>
</reference>
<gene>
    <name evidence="1" type="ORF">SACC_06760</name>
</gene>
<accession>A0AAQ4CPC8</accession>
<dbReference type="InterPro" id="IPR029026">
    <property type="entry name" value="tRNA_m1G_MTases_N"/>
</dbReference>
<dbReference type="Gene3D" id="2.40.50.140">
    <property type="entry name" value="Nucleic acid-binding proteins"/>
    <property type="match status" value="1"/>
</dbReference>
<dbReference type="Proteomes" id="UP001319921">
    <property type="component" value="Chromosome"/>
</dbReference>
<dbReference type="KEGG" id="scas:SACC_06760"/>
<dbReference type="SUPFAM" id="SSF75217">
    <property type="entry name" value="alpha/beta knot"/>
    <property type="match status" value="1"/>
</dbReference>